<dbReference type="Proteomes" id="UP000676506">
    <property type="component" value="Chromosome 2"/>
</dbReference>
<dbReference type="RefSeq" id="WP_211430264.1">
    <property type="nucleotide sequence ID" value="NZ_CP072649.1"/>
</dbReference>
<keyword evidence="4" id="KW-1185">Reference proteome</keyword>
<sequence>MGRLAVNTPALPVETEIKLALSPEHVRRLRRHPLLHAICPTRAKLHTVYFDTPDAVLLRHGVTLRLRHARRRWLQTLKACPGASGVLAQRAEWETPVTAARLQLDRLPPEAQACLPPDTGAALSPCFETVIRRETWDMVQEAARVEIALDRGEVRAGDLAWPISELELELKHGSAEALFDVAEALVTALPLGLEPRSKAQRGYQLIGALPLTPTKAMLPELDGGAPALKSFADIARNCLRQFEANLPGFRLAADPDPEYIHQMRVALRRLRAAVGLLRFTDYAPPDWVPDLKWLMGELSQARDWDVFVTETLPRIQRHLAQPERLAVLQPLAQQLRRVAHDRARRALDSPRPVQLWLRIERTLMTLPLTSLTTTAWLRTALHRRHRRLTRLGQRLQELDAAGRHALRIAAKKLRYGAEFFAGQRLKASNRFIRHLAALQDVLGGLNDAAVTARLLDDIRQVSDVTVGEALGLVSGFLAGEQAHRLAELERLWREFHRIEPFWSK</sequence>
<dbReference type="Pfam" id="PF05235">
    <property type="entry name" value="CHAD"/>
    <property type="match status" value="1"/>
</dbReference>
<proteinExistence type="predicted"/>
<dbReference type="InterPro" id="IPR007899">
    <property type="entry name" value="CHAD_dom"/>
</dbReference>
<feature type="domain" description="CHAD" evidence="2">
    <location>
        <begin position="224"/>
        <end position="504"/>
    </location>
</feature>
<gene>
    <name evidence="3" type="ORF">J8C06_11275</name>
</gene>
<dbReference type="InterPro" id="IPR039013">
    <property type="entry name" value="YgiF"/>
</dbReference>
<dbReference type="InterPro" id="IPR038186">
    <property type="entry name" value="CHAD_dom_sf"/>
</dbReference>
<dbReference type="SMART" id="SM00880">
    <property type="entry name" value="CHAD"/>
    <property type="match status" value="1"/>
</dbReference>
<dbReference type="SUPFAM" id="SSF55154">
    <property type="entry name" value="CYTH-like phosphatases"/>
    <property type="match status" value="1"/>
</dbReference>
<name>A0ABX8BEP9_9BACT</name>
<accession>A0ABX8BEP9</accession>
<organism evidence="3 4">
    <name type="scientific">Chloracidobacterium validum</name>
    <dbReference type="NCBI Taxonomy" id="2821543"/>
    <lineage>
        <taxon>Bacteria</taxon>
        <taxon>Pseudomonadati</taxon>
        <taxon>Acidobacteriota</taxon>
        <taxon>Terriglobia</taxon>
        <taxon>Terriglobales</taxon>
        <taxon>Acidobacteriaceae</taxon>
        <taxon>Chloracidobacterium</taxon>
    </lineage>
</organism>
<evidence type="ECO:0000259" key="1">
    <source>
        <dbReference type="PROSITE" id="PS51707"/>
    </source>
</evidence>
<feature type="domain" description="CYTH" evidence="1">
    <location>
        <begin position="12"/>
        <end position="209"/>
    </location>
</feature>
<evidence type="ECO:0000259" key="2">
    <source>
        <dbReference type="PROSITE" id="PS51708"/>
    </source>
</evidence>
<dbReference type="Gene3D" id="2.40.320.10">
    <property type="entry name" value="Hypothetical Protein Pfu-838710-001"/>
    <property type="match status" value="1"/>
</dbReference>
<dbReference type="PANTHER" id="PTHR39569">
    <property type="entry name" value="INORGANIC TRIPHOSPHATASE"/>
    <property type="match status" value="1"/>
</dbReference>
<dbReference type="CDD" id="cd07756">
    <property type="entry name" value="CYTH-like_Pase_CHAD"/>
    <property type="match status" value="1"/>
</dbReference>
<dbReference type="InterPro" id="IPR033469">
    <property type="entry name" value="CYTH-like_dom_sf"/>
</dbReference>
<dbReference type="Pfam" id="PF01928">
    <property type="entry name" value="CYTH"/>
    <property type="match status" value="1"/>
</dbReference>
<dbReference type="PANTHER" id="PTHR39569:SF1">
    <property type="entry name" value="INORGANIC TRIPHOSPHATASE"/>
    <property type="match status" value="1"/>
</dbReference>
<dbReference type="EMBL" id="CP072649">
    <property type="protein sequence ID" value="QUW04375.1"/>
    <property type="molecule type" value="Genomic_DNA"/>
</dbReference>
<dbReference type="PROSITE" id="PS51707">
    <property type="entry name" value="CYTH"/>
    <property type="match status" value="1"/>
</dbReference>
<dbReference type="SMART" id="SM01118">
    <property type="entry name" value="CYTH"/>
    <property type="match status" value="1"/>
</dbReference>
<protein>
    <submittedName>
        <fullName evidence="3">CHAD domain-containing protein</fullName>
    </submittedName>
</protein>
<dbReference type="PROSITE" id="PS51708">
    <property type="entry name" value="CHAD"/>
    <property type="match status" value="1"/>
</dbReference>
<evidence type="ECO:0000313" key="4">
    <source>
        <dbReference type="Proteomes" id="UP000676506"/>
    </source>
</evidence>
<dbReference type="InterPro" id="IPR023577">
    <property type="entry name" value="CYTH_domain"/>
</dbReference>
<reference evidence="3 4" key="1">
    <citation type="submission" date="2021-03" db="EMBL/GenBank/DDBJ databases">
        <title>Genomic and phenotypic characterization of Chloracidobacterium isolates provides evidence for multiple species.</title>
        <authorList>
            <person name="Saini M.K."/>
            <person name="Costas A.M.G."/>
            <person name="Tank M."/>
            <person name="Bryant D.A."/>
        </authorList>
    </citation>
    <scope>NUCLEOTIDE SEQUENCE [LARGE SCALE GENOMIC DNA]</scope>
    <source>
        <strain evidence="3 4">BV2-C</strain>
    </source>
</reference>
<dbReference type="Gene3D" id="1.40.20.10">
    <property type="entry name" value="CHAD domain"/>
    <property type="match status" value="1"/>
</dbReference>
<evidence type="ECO:0000313" key="3">
    <source>
        <dbReference type="EMBL" id="QUW04375.1"/>
    </source>
</evidence>